<dbReference type="eggNOG" id="COG2133">
    <property type="taxonomic scope" value="Bacteria"/>
</dbReference>
<reference evidence="4 5" key="1">
    <citation type="submission" date="2012-08" db="EMBL/GenBank/DDBJ databases">
        <title>Whole genome shotgun sequence of Gordonia rhizosphera NBRC 16068.</title>
        <authorList>
            <person name="Takarada H."/>
            <person name="Isaki S."/>
            <person name="Hosoyama A."/>
            <person name="Tsuchikane K."/>
            <person name="Katsumata H."/>
            <person name="Baba S."/>
            <person name="Ohji S."/>
            <person name="Yamazaki S."/>
            <person name="Fujita N."/>
        </authorList>
    </citation>
    <scope>NUCLEOTIDE SEQUENCE [LARGE SCALE GENOMIC DNA]</scope>
    <source>
        <strain evidence="4 5">NBRC 16068</strain>
    </source>
</reference>
<feature type="compositionally biased region" description="Pro residues" evidence="1">
    <location>
        <begin position="97"/>
        <end position="114"/>
    </location>
</feature>
<name>K6X4D5_9ACTN</name>
<proteinExistence type="predicted"/>
<dbReference type="Pfam" id="PF07995">
    <property type="entry name" value="GSDH"/>
    <property type="match status" value="1"/>
</dbReference>
<comment type="caution">
    <text evidence="4">The sequence shown here is derived from an EMBL/GenBank/DDBJ whole genome shotgun (WGS) entry which is preliminary data.</text>
</comment>
<keyword evidence="5" id="KW-1185">Reference proteome</keyword>
<feature type="region of interest" description="Disordered" evidence="1">
    <location>
        <begin position="78"/>
        <end position="117"/>
    </location>
</feature>
<evidence type="ECO:0000313" key="5">
    <source>
        <dbReference type="Proteomes" id="UP000008363"/>
    </source>
</evidence>
<dbReference type="Proteomes" id="UP000008363">
    <property type="component" value="Unassembled WGS sequence"/>
</dbReference>
<dbReference type="Gene3D" id="2.120.10.30">
    <property type="entry name" value="TolB, C-terminal domain"/>
    <property type="match status" value="1"/>
</dbReference>
<keyword evidence="2" id="KW-0472">Membrane</keyword>
<keyword evidence="2" id="KW-0812">Transmembrane</keyword>
<sequence>MPDSRRTGRLRDPAARGESALIAYCGAMRKGWPTIADRRHMSKPADRRGAGTSTVVALLAILVLLTGCADFSAQDRAKDAGPFSANDESFAQREQPRPSPTEPLVPPPPGPCVDPDPAVIATCLQSTAGVMPGDDRGDVTVVAERTTGKIITTKRYGPQRVLATIPVDASGDGGLIDFAFSPTYAQDRLIYALITTASDNRIVRVAPGDVPKPIVAGIPKGATGNMGAMYFRTPGELVVATGNAGNPAAAADPTSLAGKILLVTSFSSRANPPPRVLASGLGSNVSLCPSAASGSLYVADQTATEDRLQVLESAGPKVLWTWPDRPQIAGCAATAGSIYVSTTRTQQIQALTEPTRDKPAITPPTVVLEKRYGALGRMVALDNGVLQFATVNRTSGNPVSTDDRVVKWLPPSSSEDRT</sequence>
<dbReference type="InterPro" id="IPR012938">
    <property type="entry name" value="Glc/Sorbosone_DH"/>
</dbReference>
<dbReference type="AlphaFoldDB" id="K6X4D5"/>
<dbReference type="SUPFAM" id="SSF50952">
    <property type="entry name" value="Soluble quinoprotein glucose dehydrogenase"/>
    <property type="match status" value="1"/>
</dbReference>
<evidence type="ECO:0000313" key="4">
    <source>
        <dbReference type="EMBL" id="GAB93664.1"/>
    </source>
</evidence>
<evidence type="ECO:0000259" key="3">
    <source>
        <dbReference type="Pfam" id="PF07995"/>
    </source>
</evidence>
<feature type="transmembrane region" description="Helical" evidence="2">
    <location>
        <begin position="49"/>
        <end position="67"/>
    </location>
</feature>
<dbReference type="InterPro" id="IPR011042">
    <property type="entry name" value="6-blade_b-propeller_TolB-like"/>
</dbReference>
<organism evidence="4 5">
    <name type="scientific">Gordonia rhizosphera NBRC 16068</name>
    <dbReference type="NCBI Taxonomy" id="1108045"/>
    <lineage>
        <taxon>Bacteria</taxon>
        <taxon>Bacillati</taxon>
        <taxon>Actinomycetota</taxon>
        <taxon>Actinomycetes</taxon>
        <taxon>Mycobacteriales</taxon>
        <taxon>Gordoniaceae</taxon>
        <taxon>Gordonia</taxon>
    </lineage>
</organism>
<gene>
    <name evidence="4" type="ORF">GORHZ_235_00130</name>
</gene>
<evidence type="ECO:0000256" key="2">
    <source>
        <dbReference type="SAM" id="Phobius"/>
    </source>
</evidence>
<dbReference type="STRING" id="1108045.GORHZ_235_00130"/>
<dbReference type="InterPro" id="IPR011041">
    <property type="entry name" value="Quinoprot_gluc/sorb_DH_b-prop"/>
</dbReference>
<feature type="domain" description="Glucose/Sorbosone dehydrogenase" evidence="3">
    <location>
        <begin position="140"/>
        <end position="268"/>
    </location>
</feature>
<accession>K6X4D5</accession>
<evidence type="ECO:0000256" key="1">
    <source>
        <dbReference type="SAM" id="MobiDB-lite"/>
    </source>
</evidence>
<protein>
    <recommendedName>
        <fullName evidence="3">Glucose/Sorbosone dehydrogenase domain-containing protein</fullName>
    </recommendedName>
</protein>
<dbReference type="EMBL" id="BAHC01000235">
    <property type="protein sequence ID" value="GAB93664.1"/>
    <property type="molecule type" value="Genomic_DNA"/>
</dbReference>
<keyword evidence="2" id="KW-1133">Transmembrane helix</keyword>